<keyword evidence="3 8" id="KW-0863">Zinc-finger</keyword>
<dbReference type="GO" id="GO:0005634">
    <property type="term" value="C:nucleus"/>
    <property type="evidence" value="ECO:0007669"/>
    <property type="project" value="UniProtKB-SubCell"/>
</dbReference>
<keyword evidence="2" id="KW-0479">Metal-binding</keyword>
<dbReference type="Proteomes" id="UP000274131">
    <property type="component" value="Unassembled WGS sequence"/>
</dbReference>
<dbReference type="InterPro" id="IPR003656">
    <property type="entry name" value="Znf_BED"/>
</dbReference>
<dbReference type="Pfam" id="PF02892">
    <property type="entry name" value="zf-BED"/>
    <property type="match status" value="1"/>
</dbReference>
<dbReference type="InterPro" id="IPR036236">
    <property type="entry name" value="Znf_C2H2_sf"/>
</dbReference>
<evidence type="ECO:0000256" key="3">
    <source>
        <dbReference type="ARBA" id="ARBA00022771"/>
    </source>
</evidence>
<evidence type="ECO:0000256" key="8">
    <source>
        <dbReference type="PROSITE-ProRule" id="PRU00027"/>
    </source>
</evidence>
<evidence type="ECO:0000256" key="1">
    <source>
        <dbReference type="ARBA" id="ARBA00004123"/>
    </source>
</evidence>
<keyword evidence="7" id="KW-0539">Nucleus</keyword>
<dbReference type="OrthoDB" id="117690at2759"/>
<dbReference type="EMBL" id="UXUI01008959">
    <property type="protein sequence ID" value="VDD92768.1"/>
    <property type="molecule type" value="Genomic_DNA"/>
</dbReference>
<keyword evidence="5" id="KW-0805">Transcription regulation</keyword>
<reference evidence="13" key="1">
    <citation type="submission" date="2017-02" db="UniProtKB">
        <authorList>
            <consortium name="WormBaseParasite"/>
        </authorList>
    </citation>
    <scope>IDENTIFICATION</scope>
</reference>
<protein>
    <submittedName>
        <fullName evidence="13">BED-type domain-containing protein</fullName>
    </submittedName>
</protein>
<organism evidence="13">
    <name type="scientific">Enterobius vermicularis</name>
    <name type="common">Human pinworm</name>
    <dbReference type="NCBI Taxonomy" id="51028"/>
    <lineage>
        <taxon>Eukaryota</taxon>
        <taxon>Metazoa</taxon>
        <taxon>Ecdysozoa</taxon>
        <taxon>Nematoda</taxon>
        <taxon>Chromadorea</taxon>
        <taxon>Rhabditida</taxon>
        <taxon>Spirurina</taxon>
        <taxon>Oxyuridomorpha</taxon>
        <taxon>Oxyuroidea</taxon>
        <taxon>Oxyuridae</taxon>
        <taxon>Enterobius</taxon>
    </lineage>
</organism>
<dbReference type="GO" id="GO:0003677">
    <property type="term" value="F:DNA binding"/>
    <property type="evidence" value="ECO:0007669"/>
    <property type="project" value="InterPro"/>
</dbReference>
<feature type="compositionally biased region" description="Basic and acidic residues" evidence="9">
    <location>
        <begin position="157"/>
        <end position="172"/>
    </location>
</feature>
<dbReference type="GO" id="GO:0008270">
    <property type="term" value="F:zinc ion binding"/>
    <property type="evidence" value="ECO:0007669"/>
    <property type="project" value="UniProtKB-KW"/>
</dbReference>
<dbReference type="PROSITE" id="PS50808">
    <property type="entry name" value="ZF_BED"/>
    <property type="match status" value="1"/>
</dbReference>
<evidence type="ECO:0000256" key="5">
    <source>
        <dbReference type="ARBA" id="ARBA00023015"/>
    </source>
</evidence>
<dbReference type="SMART" id="SM00614">
    <property type="entry name" value="ZnF_BED"/>
    <property type="match status" value="1"/>
</dbReference>
<evidence type="ECO:0000313" key="11">
    <source>
        <dbReference type="EMBL" id="VDD92768.1"/>
    </source>
</evidence>
<evidence type="ECO:0000313" key="12">
    <source>
        <dbReference type="Proteomes" id="UP000274131"/>
    </source>
</evidence>
<keyword evidence="4" id="KW-0862">Zinc</keyword>
<feature type="domain" description="BED-type" evidence="10">
    <location>
        <begin position="6"/>
        <end position="59"/>
    </location>
</feature>
<evidence type="ECO:0000256" key="9">
    <source>
        <dbReference type="SAM" id="MobiDB-lite"/>
    </source>
</evidence>
<gene>
    <name evidence="11" type="ORF">EVEC_LOCUS7519</name>
</gene>
<dbReference type="PANTHER" id="PTHR46481:SF10">
    <property type="entry name" value="ZINC FINGER BED DOMAIN-CONTAINING PROTEIN 39"/>
    <property type="match status" value="1"/>
</dbReference>
<keyword evidence="12" id="KW-1185">Reference proteome</keyword>
<dbReference type="AlphaFoldDB" id="A0A0N4VBW2"/>
<dbReference type="PANTHER" id="PTHR46481">
    <property type="entry name" value="ZINC FINGER BED DOMAIN-CONTAINING PROTEIN 4"/>
    <property type="match status" value="1"/>
</dbReference>
<dbReference type="WBParaSite" id="EVEC_0000803501-mRNA-1">
    <property type="protein sequence ID" value="EVEC_0000803501-mRNA-1"/>
    <property type="gene ID" value="EVEC_0000803501"/>
</dbReference>
<evidence type="ECO:0000256" key="6">
    <source>
        <dbReference type="ARBA" id="ARBA00023163"/>
    </source>
</evidence>
<accession>A0A0N4VBW2</accession>
<name>A0A0N4VBW2_ENTVE</name>
<evidence type="ECO:0000256" key="7">
    <source>
        <dbReference type="ARBA" id="ARBA00023242"/>
    </source>
</evidence>
<evidence type="ECO:0000256" key="4">
    <source>
        <dbReference type="ARBA" id="ARBA00022833"/>
    </source>
</evidence>
<keyword evidence="6" id="KW-0804">Transcription</keyword>
<dbReference type="SUPFAM" id="SSF57667">
    <property type="entry name" value="beta-beta-alpha zinc fingers"/>
    <property type="match status" value="1"/>
</dbReference>
<dbReference type="InterPro" id="IPR052035">
    <property type="entry name" value="ZnF_BED_domain_contain"/>
</dbReference>
<evidence type="ECO:0000256" key="2">
    <source>
        <dbReference type="ARBA" id="ARBA00022723"/>
    </source>
</evidence>
<dbReference type="STRING" id="51028.A0A0N4VBW2"/>
<sequence length="421" mass="46720">MGGSTMKTAKVWKYFDQLPSEEQAAECRICCKRIKATNSSTTGMIRHLRSCHVNEYKLLQEARQSGLVAKQEEKARAVLDKQQIDMQKPKLTVHSINSIIANHFQSPLASNSQSCSVPQAEGPALKKIKYEDCSAIDLSTSRRSSGNEFTHASLTPEKSKKAKEGVWPDDHPEAKKITNQIGLMMLLDGETPSVVDRAGFRGLMRLLQPRYCMPTGDTFQKTIIPELIGQLRADFTMLQQELLQNRAAREAAKAQLPGFCPEANILTSSAPSFAPEQSDLERVVMNSIRCAQNISQSFSHSIQLGEEEAPSNPADVDSALPARITAFLEHIGKYVFPQAELIDIVTRCHTVVQHLEVCRDLPDSLKSPPRSKDLAACVDFVQKNLDAIHTHHSTCPFPSFVPFSTDETQFLSDLNAHIHSI</sequence>
<evidence type="ECO:0000313" key="13">
    <source>
        <dbReference type="WBParaSite" id="EVEC_0000803501-mRNA-1"/>
    </source>
</evidence>
<dbReference type="GO" id="GO:0009791">
    <property type="term" value="P:post-embryonic development"/>
    <property type="evidence" value="ECO:0007669"/>
    <property type="project" value="UniProtKB-ARBA"/>
</dbReference>
<feature type="region of interest" description="Disordered" evidence="9">
    <location>
        <begin position="141"/>
        <end position="172"/>
    </location>
</feature>
<reference evidence="11 12" key="2">
    <citation type="submission" date="2018-10" db="EMBL/GenBank/DDBJ databases">
        <authorList>
            <consortium name="Pathogen Informatics"/>
        </authorList>
    </citation>
    <scope>NUCLEOTIDE SEQUENCE [LARGE SCALE GENOMIC DNA]</scope>
</reference>
<comment type="subcellular location">
    <subcellularLocation>
        <location evidence="1">Nucleus</location>
    </subcellularLocation>
</comment>
<proteinExistence type="predicted"/>
<evidence type="ECO:0000259" key="10">
    <source>
        <dbReference type="PROSITE" id="PS50808"/>
    </source>
</evidence>
<feature type="compositionally biased region" description="Polar residues" evidence="9">
    <location>
        <begin position="141"/>
        <end position="153"/>
    </location>
</feature>